<dbReference type="GO" id="GO:0004386">
    <property type="term" value="F:helicase activity"/>
    <property type="evidence" value="ECO:0007669"/>
    <property type="project" value="UniProtKB-KW"/>
</dbReference>
<dbReference type="InterPro" id="IPR021835">
    <property type="entry name" value="DUF3427"/>
</dbReference>
<evidence type="ECO:0000259" key="2">
    <source>
        <dbReference type="PROSITE" id="PS51194"/>
    </source>
</evidence>
<dbReference type="Gene3D" id="2.10.109.10">
    <property type="entry name" value="Umud Fragment, subunit A"/>
    <property type="match status" value="1"/>
</dbReference>
<keyword evidence="3" id="KW-0378">Hydrolase</keyword>
<dbReference type="Gene3D" id="3.40.50.300">
    <property type="entry name" value="P-loop containing nucleotide triphosphate hydrolases"/>
    <property type="match status" value="2"/>
</dbReference>
<dbReference type="InterPro" id="IPR052511">
    <property type="entry name" value="ATP-dep_Helicase"/>
</dbReference>
<dbReference type="RefSeq" id="WP_006004317.1">
    <property type="nucleotide sequence ID" value="NZ_BAET01000012.1"/>
</dbReference>
<dbReference type="OrthoDB" id="9804086at2"/>
<dbReference type="Pfam" id="PF00717">
    <property type="entry name" value="Peptidase_S24"/>
    <property type="match status" value="1"/>
</dbReference>
<dbReference type="GO" id="GO:0003677">
    <property type="term" value="F:DNA binding"/>
    <property type="evidence" value="ECO:0007669"/>
    <property type="project" value="InterPro"/>
</dbReference>
<dbReference type="EMBL" id="BAET01000012">
    <property type="protein sequence ID" value="GAB55330.1"/>
    <property type="molecule type" value="Genomic_DNA"/>
</dbReference>
<dbReference type="Proteomes" id="UP000053586">
    <property type="component" value="Unassembled WGS sequence"/>
</dbReference>
<comment type="caution">
    <text evidence="3">The sequence shown here is derived from an EMBL/GenBank/DDBJ whole genome shotgun (WGS) entry which is preliminary data.</text>
</comment>
<keyword evidence="3" id="KW-0347">Helicase</keyword>
<dbReference type="STRING" id="56804.BAE46_13710"/>
<dbReference type="REBASE" id="49558">
    <property type="entry name" value="Gpu611ORF1206P"/>
</dbReference>
<feature type="domain" description="Helicase C-terminal" evidence="2">
    <location>
        <begin position="409"/>
        <end position="571"/>
    </location>
</feature>
<feature type="domain" description="Helicase ATP-binding" evidence="1">
    <location>
        <begin position="218"/>
        <end position="368"/>
    </location>
</feature>
<dbReference type="Pfam" id="PF04851">
    <property type="entry name" value="ResIII"/>
    <property type="match status" value="1"/>
</dbReference>
<dbReference type="SUPFAM" id="SSF56024">
    <property type="entry name" value="Phospholipase D/nuclease"/>
    <property type="match status" value="1"/>
</dbReference>
<dbReference type="GO" id="GO:0016887">
    <property type="term" value="F:ATP hydrolysis activity"/>
    <property type="evidence" value="ECO:0007669"/>
    <property type="project" value="TreeGrafter"/>
</dbReference>
<dbReference type="SUPFAM" id="SSF51306">
    <property type="entry name" value="LexA/Signal peptidase"/>
    <property type="match status" value="1"/>
</dbReference>
<dbReference type="CDD" id="cd18799">
    <property type="entry name" value="SF2_C_EcoAI-like"/>
    <property type="match status" value="1"/>
</dbReference>
<dbReference type="SMART" id="SM00490">
    <property type="entry name" value="HELICc"/>
    <property type="match status" value="1"/>
</dbReference>
<dbReference type="InterPro" id="IPR027417">
    <property type="entry name" value="P-loop_NTPase"/>
</dbReference>
<dbReference type="eggNOG" id="COG1061">
    <property type="taxonomic scope" value="Bacteria"/>
</dbReference>
<keyword evidence="4" id="KW-1185">Reference proteome</keyword>
<dbReference type="SMART" id="SM00487">
    <property type="entry name" value="DEXDc"/>
    <property type="match status" value="1"/>
</dbReference>
<dbReference type="PANTHER" id="PTHR47962:SF4">
    <property type="entry name" value="HELICASE"/>
    <property type="match status" value="1"/>
</dbReference>
<dbReference type="eggNOG" id="COG1974">
    <property type="taxonomic scope" value="Bacteria"/>
</dbReference>
<dbReference type="InterPro" id="IPR006935">
    <property type="entry name" value="Helicase/UvrB_N"/>
</dbReference>
<reference evidence="3 4" key="1">
    <citation type="journal article" date="2012" name="J. Bacteriol.">
        <title>Genome sequence of proteorhodopsin-containing sea ice bacterium Glaciecola punicea ACAM 611T.</title>
        <authorList>
            <person name="Qin Q.-L."/>
            <person name="Xie B.-B."/>
            <person name="Shu Y.-L."/>
            <person name="Rong J.-C."/>
            <person name="Zhao D.-L."/>
            <person name="Zhang X.-Y."/>
            <person name="Chen X.-L."/>
            <person name="Zhou B.-C."/>
            <person name="Zhanga Y.-Z."/>
        </authorList>
    </citation>
    <scope>NUCLEOTIDE SEQUENCE [LARGE SCALE GENOMIC DNA]</scope>
    <source>
        <strain evidence="3 4">ACAM 611</strain>
    </source>
</reference>
<reference evidence="3 4" key="2">
    <citation type="journal article" date="2017" name="Antonie Van Leeuwenhoek">
        <title>Rhizobium rhizosphaerae sp. nov., a novel species isolated from rice rhizosphere.</title>
        <authorList>
            <person name="Zhao J.J."/>
            <person name="Zhang J."/>
            <person name="Zhang R.J."/>
            <person name="Zhang C.W."/>
            <person name="Yin H.Q."/>
            <person name="Zhang X.X."/>
        </authorList>
    </citation>
    <scope>NUCLEOTIDE SEQUENCE [LARGE SCALE GENOMIC DNA]</scope>
    <source>
        <strain evidence="3 4">ACAM 611</strain>
    </source>
</reference>
<dbReference type="PROSITE" id="PS51192">
    <property type="entry name" value="HELICASE_ATP_BIND_1"/>
    <property type="match status" value="1"/>
</dbReference>
<dbReference type="InterPro" id="IPR036286">
    <property type="entry name" value="LexA/Signal_pep-like_sf"/>
</dbReference>
<sequence length="1106" mass="125426">MKTFPSQHLTVGGTDPFLPNLLQAINYATSISIAAAFIRKTGLNLIFPALEDALLRGATVRILTGDYMGITEPVALRQLILMQSRGAEIKVFESKGYQSFHMKAYLFIEGSQQDALEGCAFIGSSNISKSALQGGLEWNVSVDLKTEPDKFNTIRLKYEELYVDPRCVPLNHDWIDKYEKRIPKASPLKLASNTGTEAFEPLPEPNIIQQQALTALHQTRINGYQRGLVVMATGTGKTWLAAFDSKNVSAKKILFVAHREEILDQAEQTFVRIHPNTRIGRYSGKTKQQDVDLLFASIQTIGKQQHLAKFSPLHFDYIVVDEFHHAAAASYQKLIAYFTPKFMLGLTATPERTDQSDILSLCDDNLVFNFGLFDGIKSGVLCSFDYQGIADTVDYNEISWRNGKFDPEQLENKLATVSRAKHNLVHWQKHKLTRTLAFCVSTKHADFMADYFNRQGINAVSVHSKSKMPRNVALNELRAGAIQVIFSVDLFNEGVDLPAIDTVMMLRPTDSKIIFLQQLGRGLRTSIATQKERLVILDFIGNHISFFRKVDSLFAFGVTNGARRKFLTDARSGNLPLPKGCFVNFELAAIDILQQLISDNPDQQVDIYIGLKDSFGRRPTLSELYHAGGSVEKIRKEYGGWFEFVLSQKDLKAKEDDCLKQFGTFLRALETTHLTKSFKLILIEAFLELGGLNAPIELEALSMRSLSVLKRHRPLLRDLTSQFYDSIIDDNVDLKKWTNYWRSNPVKAWIGENSINSQAYFRLDEKIFAINLDVPDKLRDILADIMQELVNYRFLQYENRLANSDVNSEKPLAEVISINSALKQSVPFFTDLKIAYGHFKSKSHEYSKTIDLPLSYGNLDPKRHFVVFASGNSMDGGEYQIKHGDLLLLEHITPEYTDDISGKTIAIERNNASGDEQYLLRQVKKLGDQKYQLIEQNAVHEPIKSYTDMTLLALLKNILDPADVYCHQEFMRQDIPGLFGLEFNKGLWEAGHIRPKNSNEQFLLVTLNKQGKASEHQYNDYFIDDKTFHWQSQASTKANSAKGKAVQFDDKVHLFVRKNKLTAKTASPFYYLGKIDYQNHQGEAPMNVTWKLHTPLPAELFAYFKI</sequence>
<evidence type="ECO:0000313" key="3">
    <source>
        <dbReference type="EMBL" id="GAB55330.1"/>
    </source>
</evidence>
<evidence type="ECO:0000259" key="1">
    <source>
        <dbReference type="PROSITE" id="PS51192"/>
    </source>
</evidence>
<keyword evidence="3" id="KW-0067">ATP-binding</keyword>
<dbReference type="PANTHER" id="PTHR47962">
    <property type="entry name" value="ATP-DEPENDENT HELICASE LHR-RELATED-RELATED"/>
    <property type="match status" value="1"/>
</dbReference>
<organism evidence="3 4">
    <name type="scientific">Glaciecola punicea ACAM 611</name>
    <dbReference type="NCBI Taxonomy" id="1121923"/>
    <lineage>
        <taxon>Bacteria</taxon>
        <taxon>Pseudomonadati</taxon>
        <taxon>Pseudomonadota</taxon>
        <taxon>Gammaproteobacteria</taxon>
        <taxon>Alteromonadales</taxon>
        <taxon>Alteromonadaceae</taxon>
        <taxon>Glaciecola</taxon>
    </lineage>
</organism>
<dbReference type="InterPro" id="IPR001650">
    <property type="entry name" value="Helicase_C-like"/>
</dbReference>
<dbReference type="InterPro" id="IPR014001">
    <property type="entry name" value="Helicase_ATP-bd"/>
</dbReference>
<dbReference type="Pfam" id="PF11907">
    <property type="entry name" value="DUF3427"/>
    <property type="match status" value="1"/>
</dbReference>
<dbReference type="Pfam" id="PF00271">
    <property type="entry name" value="Helicase_C"/>
    <property type="match status" value="1"/>
</dbReference>
<proteinExistence type="predicted"/>
<dbReference type="Gene3D" id="3.30.870.10">
    <property type="entry name" value="Endonuclease Chain A"/>
    <property type="match status" value="1"/>
</dbReference>
<dbReference type="InterPro" id="IPR015927">
    <property type="entry name" value="Peptidase_S24_S26A/B/C"/>
</dbReference>
<dbReference type="CDD" id="cd18032">
    <property type="entry name" value="DEXHc_RE_I_III_res"/>
    <property type="match status" value="1"/>
</dbReference>
<evidence type="ECO:0000313" key="4">
    <source>
        <dbReference type="Proteomes" id="UP000053586"/>
    </source>
</evidence>
<dbReference type="SUPFAM" id="SSF52540">
    <property type="entry name" value="P-loop containing nucleoside triphosphate hydrolases"/>
    <property type="match status" value="1"/>
</dbReference>
<dbReference type="GO" id="GO:0005524">
    <property type="term" value="F:ATP binding"/>
    <property type="evidence" value="ECO:0007669"/>
    <property type="project" value="InterPro"/>
</dbReference>
<dbReference type="Pfam" id="PF13091">
    <property type="entry name" value="PLDc_2"/>
    <property type="match status" value="1"/>
</dbReference>
<dbReference type="eggNOG" id="COG3886">
    <property type="taxonomic scope" value="Bacteria"/>
</dbReference>
<name>H5TAK3_9ALTE</name>
<dbReference type="InterPro" id="IPR025202">
    <property type="entry name" value="PLD-like_dom"/>
</dbReference>
<accession>H5TAK3</accession>
<gene>
    <name evidence="3" type="ORF">GPUN_1206</name>
</gene>
<dbReference type="PROSITE" id="PS51194">
    <property type="entry name" value="HELICASE_CTER"/>
    <property type="match status" value="1"/>
</dbReference>
<keyword evidence="3" id="KW-0547">Nucleotide-binding</keyword>
<dbReference type="AlphaFoldDB" id="H5TAK3"/>
<protein>
    <submittedName>
        <fullName evidence="3">Helicase-like protein</fullName>
    </submittedName>
</protein>